<proteinExistence type="predicted"/>
<dbReference type="AlphaFoldDB" id="A0A5J4UWR5"/>
<evidence type="ECO:0000313" key="1">
    <source>
        <dbReference type="EMBL" id="KAA6374888.1"/>
    </source>
</evidence>
<dbReference type="EMBL" id="SNRW01011640">
    <property type="protein sequence ID" value="KAA6374888.1"/>
    <property type="molecule type" value="Genomic_DNA"/>
</dbReference>
<evidence type="ECO:0000313" key="2">
    <source>
        <dbReference type="Proteomes" id="UP000324800"/>
    </source>
</evidence>
<accession>A0A5J4UWR5</accession>
<sequence length="67" mass="7129">MLQNPTSVPTLFTSHNIGLSAECQTDPLVALHVIHVPAITESLKGNVFPSADIINSLLVLASSTLKY</sequence>
<reference evidence="1 2" key="1">
    <citation type="submission" date="2019-03" db="EMBL/GenBank/DDBJ databases">
        <title>Single cell metagenomics reveals metabolic interactions within the superorganism composed of flagellate Streblomastix strix and complex community of Bacteroidetes bacteria on its surface.</title>
        <authorList>
            <person name="Treitli S.C."/>
            <person name="Kolisko M."/>
            <person name="Husnik F."/>
            <person name="Keeling P."/>
            <person name="Hampl V."/>
        </authorList>
    </citation>
    <scope>NUCLEOTIDE SEQUENCE [LARGE SCALE GENOMIC DNA]</scope>
    <source>
        <strain evidence="1">ST1C</strain>
    </source>
</reference>
<dbReference type="Proteomes" id="UP000324800">
    <property type="component" value="Unassembled WGS sequence"/>
</dbReference>
<feature type="non-terminal residue" evidence="1">
    <location>
        <position position="67"/>
    </location>
</feature>
<name>A0A5J4UWR5_9EUKA</name>
<gene>
    <name evidence="1" type="ORF">EZS28_029585</name>
</gene>
<protein>
    <submittedName>
        <fullName evidence="1">Uncharacterized protein</fullName>
    </submittedName>
</protein>
<comment type="caution">
    <text evidence="1">The sequence shown here is derived from an EMBL/GenBank/DDBJ whole genome shotgun (WGS) entry which is preliminary data.</text>
</comment>
<organism evidence="1 2">
    <name type="scientific">Streblomastix strix</name>
    <dbReference type="NCBI Taxonomy" id="222440"/>
    <lineage>
        <taxon>Eukaryota</taxon>
        <taxon>Metamonada</taxon>
        <taxon>Preaxostyla</taxon>
        <taxon>Oxymonadida</taxon>
        <taxon>Streblomastigidae</taxon>
        <taxon>Streblomastix</taxon>
    </lineage>
</organism>